<organism evidence="3 4">
    <name type="scientific">Rufibacter radiotolerans</name>
    <dbReference type="NCBI Taxonomy" id="1379910"/>
    <lineage>
        <taxon>Bacteria</taxon>
        <taxon>Pseudomonadati</taxon>
        <taxon>Bacteroidota</taxon>
        <taxon>Cytophagia</taxon>
        <taxon>Cytophagales</taxon>
        <taxon>Hymenobacteraceae</taxon>
        <taxon>Rufibacter</taxon>
    </lineage>
</organism>
<feature type="signal peptide" evidence="1">
    <location>
        <begin position="1"/>
        <end position="22"/>
    </location>
</feature>
<keyword evidence="1" id="KW-0732">Signal</keyword>
<gene>
    <name evidence="3" type="ORF">TH63_14955</name>
</gene>
<proteinExistence type="predicted"/>
<dbReference type="STRING" id="1379910.TH63_14955"/>
<dbReference type="RefSeq" id="WP_048921645.1">
    <property type="nucleotide sequence ID" value="NZ_CP010777.1"/>
</dbReference>
<dbReference type="InterPro" id="IPR010496">
    <property type="entry name" value="AL/BT2_dom"/>
</dbReference>
<evidence type="ECO:0000313" key="3">
    <source>
        <dbReference type="EMBL" id="AKQ46629.1"/>
    </source>
</evidence>
<feature type="chain" id="PRO_5005211116" evidence="1">
    <location>
        <begin position="23"/>
        <end position="246"/>
    </location>
</feature>
<evidence type="ECO:0000259" key="2">
    <source>
        <dbReference type="Pfam" id="PF06439"/>
    </source>
</evidence>
<dbReference type="Gene3D" id="2.60.120.560">
    <property type="entry name" value="Exo-inulinase, domain 1"/>
    <property type="match status" value="1"/>
</dbReference>
<evidence type="ECO:0000256" key="1">
    <source>
        <dbReference type="SAM" id="SignalP"/>
    </source>
</evidence>
<keyword evidence="4" id="KW-1185">Reference proteome</keyword>
<dbReference type="PATRIC" id="fig|1379910.4.peg.3261"/>
<protein>
    <submittedName>
        <fullName evidence="3">Glycosyl hydrolase</fullName>
    </submittedName>
</protein>
<reference evidence="3 4" key="1">
    <citation type="submission" date="2015-01" db="EMBL/GenBank/DDBJ databases">
        <title>Rufibacter sp./DG31D/ whole genome sequencing.</title>
        <authorList>
            <person name="Kim M.K."/>
            <person name="Srinivasan S."/>
            <person name="Lee J.-J."/>
        </authorList>
    </citation>
    <scope>NUCLEOTIDE SEQUENCE [LARGE SCALE GENOMIC DNA]</scope>
    <source>
        <strain evidence="3 4">DG31D</strain>
    </source>
</reference>
<sequence length="246" mass="26967">MLRSALSLVSLAALLACQSSQPAGTMASSSSASAGEKAAWKPLFDGKTTQGWHTYGKETIGKAWKVSDGALHLDAAAKKDWQTKEGGDIVTEESFDNFHLKLDWKIAPNGNSGIILYVQEDPAKYQNTWHTGPEIQVLDNNGHPDAKIHKHRAGDVYDLIPSSPETVKPAGEWNQVEIISNKGKLEVLQNGVKVVSATMWDDQWKALIAGSKFANRPGFGTFKSGKIALQDHGDNVWYRNIMIKRL</sequence>
<keyword evidence="3" id="KW-0378">Hydrolase</keyword>
<dbReference type="Proteomes" id="UP000036458">
    <property type="component" value="Chromosome"/>
</dbReference>
<feature type="domain" description="3-keto-alpha-glucoside-1,2-lyase/3-keto-2-hydroxy-glucal hydratase" evidence="2">
    <location>
        <begin position="40"/>
        <end position="244"/>
    </location>
</feature>
<evidence type="ECO:0000313" key="4">
    <source>
        <dbReference type="Proteomes" id="UP000036458"/>
    </source>
</evidence>
<accession>A0A0H4VS82</accession>
<dbReference type="PROSITE" id="PS51257">
    <property type="entry name" value="PROKAR_LIPOPROTEIN"/>
    <property type="match status" value="1"/>
</dbReference>
<dbReference type="GO" id="GO:0016787">
    <property type="term" value="F:hydrolase activity"/>
    <property type="evidence" value="ECO:0007669"/>
    <property type="project" value="UniProtKB-KW"/>
</dbReference>
<dbReference type="EMBL" id="CP010777">
    <property type="protein sequence ID" value="AKQ46629.1"/>
    <property type="molecule type" value="Genomic_DNA"/>
</dbReference>
<name>A0A0H4VS82_9BACT</name>
<dbReference type="OrthoDB" id="9806233at2"/>
<dbReference type="AlphaFoldDB" id="A0A0H4VS82"/>
<dbReference type="Pfam" id="PF06439">
    <property type="entry name" value="3keto-disac_hyd"/>
    <property type="match status" value="1"/>
</dbReference>
<dbReference type="KEGG" id="ruf:TH63_14955"/>